<gene>
    <name evidence="4" type="ORF">A7A09_015640</name>
</gene>
<dbReference type="SUPFAM" id="SSF52833">
    <property type="entry name" value="Thioredoxin-like"/>
    <property type="match status" value="1"/>
</dbReference>
<dbReference type="GO" id="GO:0004602">
    <property type="term" value="F:glutathione peroxidase activity"/>
    <property type="evidence" value="ECO:0007669"/>
    <property type="project" value="TreeGrafter"/>
</dbReference>
<dbReference type="InterPro" id="IPR044087">
    <property type="entry name" value="NahD-like"/>
</dbReference>
<dbReference type="PANTHER" id="PTHR42943:SF2">
    <property type="entry name" value="GLUTATHIONE S-TRANSFERASE KAPPA 1"/>
    <property type="match status" value="1"/>
</dbReference>
<feature type="domain" description="DSBA-like thioredoxin" evidence="3">
    <location>
        <begin position="9"/>
        <end position="202"/>
    </location>
</feature>
<keyword evidence="5" id="KW-1185">Reference proteome</keyword>
<organism evidence="4 5">
    <name type="scientific">Paracoccus methylarcula</name>
    <dbReference type="NCBI Taxonomy" id="72022"/>
    <lineage>
        <taxon>Bacteria</taxon>
        <taxon>Pseudomonadati</taxon>
        <taxon>Pseudomonadota</taxon>
        <taxon>Alphaproteobacteria</taxon>
        <taxon>Rhodobacterales</taxon>
        <taxon>Paracoccaceae</taxon>
        <taxon>Paracoccus</taxon>
    </lineage>
</organism>
<comment type="similarity">
    <text evidence="1">Belongs to the GST superfamily. NadH family.</text>
</comment>
<keyword evidence="1 4" id="KW-0413">Isomerase</keyword>
<dbReference type="Gene3D" id="3.40.30.10">
    <property type="entry name" value="Glutaredoxin"/>
    <property type="match status" value="1"/>
</dbReference>
<dbReference type="PIRSF" id="PIRSF006386">
    <property type="entry name" value="HCCAis_GSTk"/>
    <property type="match status" value="1"/>
</dbReference>
<proteinExistence type="inferred from homology"/>
<dbReference type="Proteomes" id="UP000238137">
    <property type="component" value="Unassembled WGS sequence"/>
</dbReference>
<dbReference type="GO" id="GO:1901170">
    <property type="term" value="P:naphthalene catabolic process"/>
    <property type="evidence" value="ECO:0007669"/>
    <property type="project" value="InterPro"/>
</dbReference>
<evidence type="ECO:0000256" key="1">
    <source>
        <dbReference type="PIRNR" id="PIRNR006386"/>
    </source>
</evidence>
<dbReference type="GO" id="GO:0004364">
    <property type="term" value="F:glutathione transferase activity"/>
    <property type="evidence" value="ECO:0007669"/>
    <property type="project" value="TreeGrafter"/>
</dbReference>
<accession>A0A422QU21</accession>
<dbReference type="OrthoDB" id="5244108at2"/>
<dbReference type="EC" id="5.99.1.4" evidence="1"/>
<reference evidence="4" key="1">
    <citation type="submission" date="2018-05" db="EMBL/GenBank/DDBJ databases">
        <title>Reclassification of Methylarcula marina and Methylarcula terricola as Paracoccus methylarcula sp.nov., comb.nov. and Paracoccus terricola comb.nov.</title>
        <authorList>
            <person name="Shmareva M.N."/>
            <person name="Doronina N.V."/>
            <person name="Vasilenko O.V."/>
            <person name="Tarlachkov S.V."/>
            <person name="Trotsenko Y.A."/>
        </authorList>
    </citation>
    <scope>NUCLEOTIDE SEQUENCE [LARGE SCALE GENOMIC DNA]</scope>
    <source>
        <strain evidence="4">VKM B-2159</strain>
    </source>
</reference>
<comment type="catalytic activity">
    <reaction evidence="1">
        <text>2-hydroxychromene-2-carboxylate = (3E)-4-(2-hydroxyphenyl)-2-oxobut-3-enoate</text>
        <dbReference type="Rhea" id="RHEA:27401"/>
        <dbReference type="ChEBI" id="CHEBI:59350"/>
        <dbReference type="ChEBI" id="CHEBI:59353"/>
        <dbReference type="EC" id="5.99.1.4"/>
    </reaction>
</comment>
<evidence type="ECO:0000313" key="5">
    <source>
        <dbReference type="Proteomes" id="UP000238137"/>
    </source>
</evidence>
<name>A0A422QU21_9RHOB</name>
<dbReference type="Pfam" id="PF01323">
    <property type="entry name" value="DSBA"/>
    <property type="match status" value="1"/>
</dbReference>
<feature type="active site" description="Nucleophile" evidence="2">
    <location>
        <position position="17"/>
    </location>
</feature>
<dbReference type="PANTHER" id="PTHR42943">
    <property type="entry name" value="GLUTATHIONE S-TRANSFERASE KAPPA"/>
    <property type="match status" value="1"/>
</dbReference>
<dbReference type="EMBL" id="PXNQ02000010">
    <property type="protein sequence ID" value="RNF33547.1"/>
    <property type="molecule type" value="Genomic_DNA"/>
</dbReference>
<dbReference type="GO" id="GO:0018845">
    <property type="term" value="F:2-hydroxychromene-2-carboxylate isomerase activity"/>
    <property type="evidence" value="ECO:0007669"/>
    <property type="project" value="UniProtKB-UniRule"/>
</dbReference>
<dbReference type="InterPro" id="IPR001853">
    <property type="entry name" value="DSBA-like_thioredoxin_dom"/>
</dbReference>
<dbReference type="CDD" id="cd03022">
    <property type="entry name" value="DsbA_HCCA_Iso"/>
    <property type="match status" value="1"/>
</dbReference>
<comment type="caution">
    <text evidence="4">The sequence shown here is derived from an EMBL/GenBank/DDBJ whole genome shotgun (WGS) entry which is preliminary data.</text>
</comment>
<dbReference type="GO" id="GO:0006749">
    <property type="term" value="P:glutathione metabolic process"/>
    <property type="evidence" value="ECO:0007669"/>
    <property type="project" value="TreeGrafter"/>
</dbReference>
<dbReference type="InterPro" id="IPR036249">
    <property type="entry name" value="Thioredoxin-like_sf"/>
</dbReference>
<dbReference type="AlphaFoldDB" id="A0A422QU21"/>
<dbReference type="InterPro" id="IPR014440">
    <property type="entry name" value="HCCAis_GSTk"/>
</dbReference>
<evidence type="ECO:0000259" key="3">
    <source>
        <dbReference type="Pfam" id="PF01323"/>
    </source>
</evidence>
<evidence type="ECO:0000313" key="4">
    <source>
        <dbReference type="EMBL" id="RNF33547.1"/>
    </source>
</evidence>
<sequence length="212" mass="23532">MTAMTRKEIEFHFDFGSPNAYLAYQLLPGIAERHGATIRHVPVLLGGVFRDTGNRSPAEAYAGIENKLNYERLEMQRFIARHGITRFRRNPFFPVNTLRLMRGAVAARHLGVFAEYLDTVFKGMWEEQLNMGDPDIAGAAISNAGLDAEAILAAAETQPVKDELLANTRRAVAQGDFGSPTFHVEGEIYFGKDRLRDVEDHLIGLETAAAGR</sequence>
<dbReference type="InterPro" id="IPR051924">
    <property type="entry name" value="GST_Kappa/NadH"/>
</dbReference>
<protein>
    <recommendedName>
        <fullName evidence="1">2-hydroxychromene-2-carboxylate isomerase</fullName>
        <ecNumber evidence="1">5.99.1.4</ecNumber>
    </recommendedName>
</protein>
<evidence type="ECO:0000256" key="2">
    <source>
        <dbReference type="PIRSR" id="PIRSR006386-1"/>
    </source>
</evidence>